<dbReference type="EMBL" id="JYIY01000064">
    <property type="protein sequence ID" value="KJL38178.1"/>
    <property type="molecule type" value="Genomic_DNA"/>
</dbReference>
<dbReference type="Proteomes" id="UP000257479">
    <property type="component" value="Unassembled WGS sequence"/>
</dbReference>
<evidence type="ECO:0008006" key="6">
    <source>
        <dbReference type="Google" id="ProtNLM"/>
    </source>
</evidence>
<proteinExistence type="predicted"/>
<keyword evidence="1" id="KW-0812">Transmembrane</keyword>
<accession>A0A0F0LYZ4</accession>
<dbReference type="InterPro" id="IPR012902">
    <property type="entry name" value="N_methyl_site"/>
</dbReference>
<keyword evidence="1" id="KW-1133">Transmembrane helix</keyword>
<comment type="caution">
    <text evidence="3">The sequence shown here is derived from an EMBL/GenBank/DDBJ whole genome shotgun (WGS) entry which is preliminary data.</text>
</comment>
<name>A0A0F0LYZ4_9MICO</name>
<evidence type="ECO:0000313" key="4">
    <source>
        <dbReference type="Proteomes" id="UP000033451"/>
    </source>
</evidence>
<evidence type="ECO:0000256" key="1">
    <source>
        <dbReference type="SAM" id="Phobius"/>
    </source>
</evidence>
<keyword evidence="1" id="KW-0472">Membrane</keyword>
<dbReference type="AlphaFoldDB" id="A0A0F0LYZ4"/>
<sequence>MTRSQDDGGFSLVEVVVAVVLLGLVAIAILPALVMGLQATATQSSVATSTREVSQMIDSARQQTTCAGLAQALQAQTFSDGRGRSLTVTGTIDNLTGATCPTLAHVSVTATSGTSTLTSSTALVYVTG</sequence>
<evidence type="ECO:0000313" key="3">
    <source>
        <dbReference type="EMBL" id="KJL38178.1"/>
    </source>
</evidence>
<dbReference type="Pfam" id="PF07963">
    <property type="entry name" value="N_methyl"/>
    <property type="match status" value="1"/>
</dbReference>
<gene>
    <name evidence="2" type="ORF">DCP95_08245</name>
    <name evidence="3" type="ORF">RR49_00809</name>
</gene>
<dbReference type="SUPFAM" id="SSF54523">
    <property type="entry name" value="Pili subunits"/>
    <property type="match status" value="1"/>
</dbReference>
<dbReference type="InterPro" id="IPR045584">
    <property type="entry name" value="Pilin-like"/>
</dbReference>
<dbReference type="PATRIC" id="fig|400772.4.peg.838"/>
<reference evidence="2 5" key="2">
    <citation type="journal article" date="2018" name="Nat. Biotechnol.">
        <title>A standardized bacterial taxonomy based on genome phylogeny substantially revises the tree of life.</title>
        <authorList>
            <person name="Parks D.H."/>
            <person name="Chuvochina M."/>
            <person name="Waite D.W."/>
            <person name="Rinke C."/>
            <person name="Skarshewski A."/>
            <person name="Chaumeil P.A."/>
            <person name="Hugenholtz P."/>
        </authorList>
    </citation>
    <scope>NUCLEOTIDE SEQUENCE [LARGE SCALE GENOMIC DNA]</scope>
    <source>
        <strain evidence="2">UBA9152</strain>
    </source>
</reference>
<dbReference type="RefSeq" id="WP_045246788.1">
    <property type="nucleotide sequence ID" value="NZ_DAIQHQ010000013.1"/>
</dbReference>
<organism evidence="3 4">
    <name type="scientific">Microbacterium ginsengisoli</name>
    <dbReference type="NCBI Taxonomy" id="400772"/>
    <lineage>
        <taxon>Bacteria</taxon>
        <taxon>Bacillati</taxon>
        <taxon>Actinomycetota</taxon>
        <taxon>Actinomycetes</taxon>
        <taxon>Micrococcales</taxon>
        <taxon>Microbacteriaceae</taxon>
        <taxon>Microbacterium</taxon>
    </lineage>
</organism>
<feature type="transmembrane region" description="Helical" evidence="1">
    <location>
        <begin position="12"/>
        <end position="37"/>
    </location>
</feature>
<protein>
    <recommendedName>
        <fullName evidence="6">Prepilin-type N-terminal cleavage/methylation domain-containing protein</fullName>
    </recommendedName>
</protein>
<reference evidence="3 4" key="1">
    <citation type="submission" date="2015-02" db="EMBL/GenBank/DDBJ databases">
        <title>Draft genome sequences of ten Microbacterium spp. with emphasis on heavy metal contaminated environments.</title>
        <authorList>
            <person name="Corretto E."/>
        </authorList>
    </citation>
    <scope>NUCLEOTIDE SEQUENCE [LARGE SCALE GENOMIC DNA]</scope>
    <source>
        <strain evidence="3 4">DSM 18659</strain>
    </source>
</reference>
<evidence type="ECO:0000313" key="5">
    <source>
        <dbReference type="Proteomes" id="UP000257479"/>
    </source>
</evidence>
<dbReference type="EMBL" id="DMNG01000140">
    <property type="protein sequence ID" value="HAN24546.1"/>
    <property type="molecule type" value="Genomic_DNA"/>
</dbReference>
<keyword evidence="4" id="KW-1185">Reference proteome</keyword>
<dbReference type="Proteomes" id="UP000033451">
    <property type="component" value="Unassembled WGS sequence"/>
</dbReference>
<dbReference type="Gene3D" id="3.30.700.10">
    <property type="entry name" value="Glycoprotein, Type 4 Pilin"/>
    <property type="match status" value="1"/>
</dbReference>
<dbReference type="STRING" id="400772.RR49_00809"/>
<dbReference type="PROSITE" id="PS00409">
    <property type="entry name" value="PROKAR_NTER_METHYL"/>
    <property type="match status" value="1"/>
</dbReference>
<evidence type="ECO:0000313" key="2">
    <source>
        <dbReference type="EMBL" id="HAN24546.1"/>
    </source>
</evidence>